<dbReference type="PROSITE" id="PS00523">
    <property type="entry name" value="SULFATASE_1"/>
    <property type="match status" value="1"/>
</dbReference>
<evidence type="ECO:0000259" key="5">
    <source>
        <dbReference type="Pfam" id="PF00884"/>
    </source>
</evidence>
<organism evidence="6 7">
    <name type="scientific">Pontiella agarivorans</name>
    <dbReference type="NCBI Taxonomy" id="3038953"/>
    <lineage>
        <taxon>Bacteria</taxon>
        <taxon>Pseudomonadati</taxon>
        <taxon>Kiritimatiellota</taxon>
        <taxon>Kiritimatiellia</taxon>
        <taxon>Kiritimatiellales</taxon>
        <taxon>Pontiellaceae</taxon>
        <taxon>Pontiella</taxon>
    </lineage>
</organism>
<dbReference type="Gene3D" id="3.30.1120.10">
    <property type="match status" value="1"/>
</dbReference>
<keyword evidence="4" id="KW-0106">Calcium</keyword>
<dbReference type="InterPro" id="IPR050738">
    <property type="entry name" value="Sulfatase"/>
</dbReference>
<dbReference type="CDD" id="cd16143">
    <property type="entry name" value="ARS_like"/>
    <property type="match status" value="1"/>
</dbReference>
<evidence type="ECO:0000256" key="3">
    <source>
        <dbReference type="ARBA" id="ARBA00022801"/>
    </source>
</evidence>
<evidence type="ECO:0000313" key="7">
    <source>
        <dbReference type="Proteomes" id="UP001290861"/>
    </source>
</evidence>
<evidence type="ECO:0000256" key="2">
    <source>
        <dbReference type="ARBA" id="ARBA00022723"/>
    </source>
</evidence>
<gene>
    <name evidence="6" type="ORF">P9H32_00030</name>
</gene>
<name>A0ABU5MS04_9BACT</name>
<comment type="caution">
    <text evidence="6">The sequence shown here is derived from an EMBL/GenBank/DDBJ whole genome shotgun (WGS) entry which is preliminary data.</text>
</comment>
<dbReference type="PANTHER" id="PTHR42693:SF53">
    <property type="entry name" value="ENDO-4-O-SULFATASE"/>
    <property type="match status" value="1"/>
</dbReference>
<evidence type="ECO:0000256" key="1">
    <source>
        <dbReference type="ARBA" id="ARBA00008779"/>
    </source>
</evidence>
<evidence type="ECO:0000256" key="4">
    <source>
        <dbReference type="ARBA" id="ARBA00022837"/>
    </source>
</evidence>
<dbReference type="RefSeq" id="WP_322606803.1">
    <property type="nucleotide sequence ID" value="NZ_JARVCO010000002.1"/>
</dbReference>
<dbReference type="InterPro" id="IPR000917">
    <property type="entry name" value="Sulfatase_N"/>
</dbReference>
<accession>A0ABU5MS04</accession>
<dbReference type="SUPFAM" id="SSF53649">
    <property type="entry name" value="Alkaline phosphatase-like"/>
    <property type="match status" value="1"/>
</dbReference>
<keyword evidence="2" id="KW-0479">Metal-binding</keyword>
<proteinExistence type="inferred from homology"/>
<protein>
    <submittedName>
        <fullName evidence="6">Arylsulfatase</fullName>
    </submittedName>
</protein>
<comment type="similarity">
    <text evidence="1">Belongs to the sulfatase family.</text>
</comment>
<feature type="domain" description="Sulfatase N-terminal" evidence="5">
    <location>
        <begin position="23"/>
        <end position="379"/>
    </location>
</feature>
<evidence type="ECO:0000313" key="6">
    <source>
        <dbReference type="EMBL" id="MDZ8116997.1"/>
    </source>
</evidence>
<dbReference type="EMBL" id="JARVCO010000002">
    <property type="protein sequence ID" value="MDZ8116997.1"/>
    <property type="molecule type" value="Genomic_DNA"/>
</dbReference>
<reference evidence="6 7" key="1">
    <citation type="journal article" date="2024" name="Appl. Environ. Microbiol.">
        <title>Pontiella agarivorans sp. nov., a novel marine anaerobic bacterium capable of degrading macroalgal polysaccharides and fixing nitrogen.</title>
        <authorList>
            <person name="Liu N."/>
            <person name="Kivenson V."/>
            <person name="Peng X."/>
            <person name="Cui Z."/>
            <person name="Lankiewicz T.S."/>
            <person name="Gosselin K.M."/>
            <person name="English C.J."/>
            <person name="Blair E.M."/>
            <person name="O'Malley M.A."/>
            <person name="Valentine D.L."/>
        </authorList>
    </citation>
    <scope>NUCLEOTIDE SEQUENCE [LARGE SCALE GENOMIC DNA]</scope>
    <source>
        <strain evidence="6 7">NLcol2</strain>
    </source>
</reference>
<dbReference type="Proteomes" id="UP001290861">
    <property type="component" value="Unassembled WGS sequence"/>
</dbReference>
<keyword evidence="7" id="KW-1185">Reference proteome</keyword>
<dbReference type="InterPro" id="IPR017850">
    <property type="entry name" value="Alkaline_phosphatase_core_sf"/>
</dbReference>
<dbReference type="PANTHER" id="PTHR42693">
    <property type="entry name" value="ARYLSULFATASE FAMILY MEMBER"/>
    <property type="match status" value="1"/>
</dbReference>
<sequence length="519" mass="57181">MNKQWLFLVFLGVCAQGIAASKPNIVYILADDMGPGDVSCYNAEGKIPTPHIDRMAREGMKFMDAHTGSSVCTPTRYGIITGRYCWRTRKKEGVLGGHSNPLIPQSRETVASFLKKEDYATAIIGKWHLGMSWENDAAPNAKRVTAKNVKNPKAPIKNGPTTLGFDYYFGLSSSLDHDPHAYVENDQLLGELELETGKRYGPEMVARGLPSGHPGWCAKGFKNEMVLTDLARKTDEWITANRDRPFFVYLALTSPHMPICPRKEFQGKSGIGKHGDFVMETDWVVGEVLKTLDKLNLAENTLVIFTSDNGTSGKAGIPNMEKLGHFPSGIYRGQKKSIFEGGHRMPFVARWPKTIKPGTESTDLICTTDLLATLADLAGKTLPDDVGEDSVSFLPALQGKRIPGAQERLVVHHDSAGYFAARKGKWKLVLDAYNGKKTGTIKGAPIKNESRTMLFDMNADPRETDNLIQQYPEVAEALKNELAGIIQAGRSTPGSAQANDPLRKGESWKQLELLAEYLK</sequence>
<dbReference type="Pfam" id="PF00884">
    <property type="entry name" value="Sulfatase"/>
    <property type="match status" value="1"/>
</dbReference>
<keyword evidence="3" id="KW-0378">Hydrolase</keyword>
<dbReference type="Gene3D" id="3.40.720.10">
    <property type="entry name" value="Alkaline Phosphatase, subunit A"/>
    <property type="match status" value="1"/>
</dbReference>
<dbReference type="InterPro" id="IPR024607">
    <property type="entry name" value="Sulfatase_CS"/>
</dbReference>